<feature type="compositionally biased region" description="Low complexity" evidence="5">
    <location>
        <begin position="238"/>
        <end position="280"/>
    </location>
</feature>
<evidence type="ECO:0000313" key="8">
    <source>
        <dbReference type="Proteomes" id="UP000000304"/>
    </source>
</evidence>
<dbReference type="OMA" id="CDVEKAT"/>
<evidence type="ECO:0000256" key="1">
    <source>
        <dbReference type="ARBA" id="ARBA00004613"/>
    </source>
</evidence>
<reference evidence="7 8" key="1">
    <citation type="journal article" date="2007" name="Nature">
        <title>Evolution of genes and genomes on the Drosophila phylogeny.</title>
        <authorList>
            <consortium name="Drosophila 12 Genomes Consortium"/>
            <person name="Clark A.G."/>
            <person name="Eisen M.B."/>
            <person name="Smith D.R."/>
            <person name="Bergman C.M."/>
            <person name="Oliver B."/>
            <person name="Markow T.A."/>
            <person name="Kaufman T.C."/>
            <person name="Kellis M."/>
            <person name="Gelbart W."/>
            <person name="Iyer V.N."/>
            <person name="Pollard D.A."/>
            <person name="Sackton T.B."/>
            <person name="Larracuente A.M."/>
            <person name="Singh N.D."/>
            <person name="Abad J.P."/>
            <person name="Abt D.N."/>
            <person name="Adryan B."/>
            <person name="Aguade M."/>
            <person name="Akashi H."/>
            <person name="Anderson W.W."/>
            <person name="Aquadro C.F."/>
            <person name="Ardell D.H."/>
            <person name="Arguello R."/>
            <person name="Artieri C.G."/>
            <person name="Barbash D.A."/>
            <person name="Barker D."/>
            <person name="Barsanti P."/>
            <person name="Batterham P."/>
            <person name="Batzoglou S."/>
            <person name="Begun D."/>
            <person name="Bhutkar A."/>
            <person name="Blanco E."/>
            <person name="Bosak S.A."/>
            <person name="Bradley R.K."/>
            <person name="Brand A.D."/>
            <person name="Brent M.R."/>
            <person name="Brooks A.N."/>
            <person name="Brown R.H."/>
            <person name="Butlin R.K."/>
            <person name="Caggese C."/>
            <person name="Calvi B.R."/>
            <person name="Bernardo de Carvalho A."/>
            <person name="Caspi A."/>
            <person name="Castrezana S."/>
            <person name="Celniker S.E."/>
            <person name="Chang J.L."/>
            <person name="Chapple C."/>
            <person name="Chatterji S."/>
            <person name="Chinwalla A."/>
            <person name="Civetta A."/>
            <person name="Clifton S.W."/>
            <person name="Comeron J.M."/>
            <person name="Costello J.C."/>
            <person name="Coyne J.A."/>
            <person name="Daub J."/>
            <person name="David R.G."/>
            <person name="Delcher A.L."/>
            <person name="Delehaunty K."/>
            <person name="Do C.B."/>
            <person name="Ebling H."/>
            <person name="Edwards K."/>
            <person name="Eickbush T."/>
            <person name="Evans J.D."/>
            <person name="Filipski A."/>
            <person name="Findeiss S."/>
            <person name="Freyhult E."/>
            <person name="Fulton L."/>
            <person name="Fulton R."/>
            <person name="Garcia A.C."/>
            <person name="Gardiner A."/>
            <person name="Garfield D.A."/>
            <person name="Garvin B.E."/>
            <person name="Gibson G."/>
            <person name="Gilbert D."/>
            <person name="Gnerre S."/>
            <person name="Godfrey J."/>
            <person name="Good R."/>
            <person name="Gotea V."/>
            <person name="Gravely B."/>
            <person name="Greenberg A.J."/>
            <person name="Griffiths-Jones S."/>
            <person name="Gross S."/>
            <person name="Guigo R."/>
            <person name="Gustafson E.A."/>
            <person name="Haerty W."/>
            <person name="Hahn M.W."/>
            <person name="Halligan D.L."/>
            <person name="Halpern A.L."/>
            <person name="Halter G.M."/>
            <person name="Han M.V."/>
            <person name="Heger A."/>
            <person name="Hillier L."/>
            <person name="Hinrichs A.S."/>
            <person name="Holmes I."/>
            <person name="Hoskins R.A."/>
            <person name="Hubisz M.J."/>
            <person name="Hultmark D."/>
            <person name="Huntley M.A."/>
            <person name="Jaffe D.B."/>
            <person name="Jagadeeshan S."/>
            <person name="Jeck W.R."/>
            <person name="Johnson J."/>
            <person name="Jones C.D."/>
            <person name="Jordan W.C."/>
            <person name="Karpen G.H."/>
            <person name="Kataoka E."/>
            <person name="Keightley P.D."/>
            <person name="Kheradpour P."/>
            <person name="Kirkness E.F."/>
            <person name="Koerich L.B."/>
            <person name="Kristiansen K."/>
            <person name="Kudrna D."/>
            <person name="Kulathinal R.J."/>
            <person name="Kumar S."/>
            <person name="Kwok R."/>
            <person name="Lander E."/>
            <person name="Langley C.H."/>
            <person name="Lapoint R."/>
            <person name="Lazzaro B.P."/>
            <person name="Lee S.J."/>
            <person name="Levesque L."/>
            <person name="Li R."/>
            <person name="Lin C.F."/>
            <person name="Lin M.F."/>
            <person name="Lindblad-Toh K."/>
            <person name="Llopart A."/>
            <person name="Long M."/>
            <person name="Low L."/>
            <person name="Lozovsky E."/>
            <person name="Lu J."/>
            <person name="Luo M."/>
            <person name="Machado C.A."/>
            <person name="Makalowski W."/>
            <person name="Marzo M."/>
            <person name="Matsuda M."/>
            <person name="Matzkin L."/>
            <person name="McAllister B."/>
            <person name="McBride C.S."/>
            <person name="McKernan B."/>
            <person name="McKernan K."/>
            <person name="Mendez-Lago M."/>
            <person name="Minx P."/>
            <person name="Mollenhauer M.U."/>
            <person name="Montooth K."/>
            <person name="Mount S.M."/>
            <person name="Mu X."/>
            <person name="Myers E."/>
            <person name="Negre B."/>
            <person name="Newfeld S."/>
            <person name="Nielsen R."/>
            <person name="Noor M.A."/>
            <person name="O'Grady P."/>
            <person name="Pachter L."/>
            <person name="Papaceit M."/>
            <person name="Parisi M.J."/>
            <person name="Parisi M."/>
            <person name="Parts L."/>
            <person name="Pedersen J.S."/>
            <person name="Pesole G."/>
            <person name="Phillippy A.M."/>
            <person name="Ponting C.P."/>
            <person name="Pop M."/>
            <person name="Porcelli D."/>
            <person name="Powell J.R."/>
            <person name="Prohaska S."/>
            <person name="Pruitt K."/>
            <person name="Puig M."/>
            <person name="Quesneville H."/>
            <person name="Ram K.R."/>
            <person name="Rand D."/>
            <person name="Rasmussen M.D."/>
            <person name="Reed L.K."/>
            <person name="Reenan R."/>
            <person name="Reily A."/>
            <person name="Remington K.A."/>
            <person name="Rieger T.T."/>
            <person name="Ritchie M.G."/>
            <person name="Robin C."/>
            <person name="Rogers Y.H."/>
            <person name="Rohde C."/>
            <person name="Rozas J."/>
            <person name="Rubenfield M.J."/>
            <person name="Ruiz A."/>
            <person name="Russo S."/>
            <person name="Salzberg S.L."/>
            <person name="Sanchez-Gracia A."/>
            <person name="Saranga D.J."/>
            <person name="Sato H."/>
            <person name="Schaeffer S.W."/>
            <person name="Schatz M.C."/>
            <person name="Schlenke T."/>
            <person name="Schwartz R."/>
            <person name="Segarra C."/>
            <person name="Singh R.S."/>
            <person name="Sirot L."/>
            <person name="Sirota M."/>
            <person name="Sisneros N.B."/>
            <person name="Smith C.D."/>
            <person name="Smith T.F."/>
            <person name="Spieth J."/>
            <person name="Stage D.E."/>
            <person name="Stark A."/>
            <person name="Stephan W."/>
            <person name="Strausberg R.L."/>
            <person name="Strempel S."/>
            <person name="Sturgill D."/>
            <person name="Sutton G."/>
            <person name="Sutton G.G."/>
            <person name="Tao W."/>
            <person name="Teichmann S."/>
            <person name="Tobari Y.N."/>
            <person name="Tomimura Y."/>
            <person name="Tsolas J.M."/>
            <person name="Valente V.L."/>
            <person name="Venter E."/>
            <person name="Venter J.C."/>
            <person name="Vicario S."/>
            <person name="Vieira F.G."/>
            <person name="Vilella A.J."/>
            <person name="Villasante A."/>
            <person name="Walenz B."/>
            <person name="Wang J."/>
            <person name="Wasserman M."/>
            <person name="Watts T."/>
            <person name="Wilson D."/>
            <person name="Wilson R.K."/>
            <person name="Wing R.A."/>
            <person name="Wolfner M.F."/>
            <person name="Wong A."/>
            <person name="Wong G.K."/>
            <person name="Wu C.I."/>
            <person name="Wu G."/>
            <person name="Yamamoto D."/>
            <person name="Yang H.P."/>
            <person name="Yang S.P."/>
            <person name="Yorke J.A."/>
            <person name="Yoshida K."/>
            <person name="Zdobnov E."/>
            <person name="Zhang P."/>
            <person name="Zhang Y."/>
            <person name="Zimin A.V."/>
            <person name="Baldwin J."/>
            <person name="Abdouelleil A."/>
            <person name="Abdulkadir J."/>
            <person name="Abebe A."/>
            <person name="Abera B."/>
            <person name="Abreu J."/>
            <person name="Acer S.C."/>
            <person name="Aftuck L."/>
            <person name="Alexander A."/>
            <person name="An P."/>
            <person name="Anderson E."/>
            <person name="Anderson S."/>
            <person name="Arachi H."/>
            <person name="Azer M."/>
            <person name="Bachantsang P."/>
            <person name="Barry A."/>
            <person name="Bayul T."/>
            <person name="Berlin A."/>
            <person name="Bessette D."/>
            <person name="Bloom T."/>
            <person name="Blye J."/>
            <person name="Boguslavskiy L."/>
            <person name="Bonnet C."/>
            <person name="Boukhgalter B."/>
            <person name="Bourzgui I."/>
            <person name="Brown A."/>
            <person name="Cahill P."/>
            <person name="Channer S."/>
            <person name="Cheshatsang Y."/>
            <person name="Chuda L."/>
            <person name="Citroen M."/>
            <person name="Collymore A."/>
            <person name="Cooke P."/>
            <person name="Costello M."/>
            <person name="D'Aco K."/>
            <person name="Daza R."/>
            <person name="De Haan G."/>
            <person name="DeGray S."/>
            <person name="DeMaso C."/>
            <person name="Dhargay N."/>
            <person name="Dooley K."/>
            <person name="Dooley E."/>
            <person name="Doricent M."/>
            <person name="Dorje P."/>
            <person name="Dorjee K."/>
            <person name="Dupes A."/>
            <person name="Elong R."/>
            <person name="Falk J."/>
            <person name="Farina A."/>
            <person name="Faro S."/>
            <person name="Ferguson D."/>
            <person name="Fisher S."/>
            <person name="Foley C.D."/>
            <person name="Franke A."/>
            <person name="Friedrich D."/>
            <person name="Gadbois L."/>
            <person name="Gearin G."/>
            <person name="Gearin C.R."/>
            <person name="Giannoukos G."/>
            <person name="Goode T."/>
            <person name="Graham J."/>
            <person name="Grandbois E."/>
            <person name="Grewal S."/>
            <person name="Gyaltsen K."/>
            <person name="Hafez N."/>
            <person name="Hagos B."/>
            <person name="Hall J."/>
            <person name="Henson C."/>
            <person name="Hollinger A."/>
            <person name="Honan T."/>
            <person name="Huard M.D."/>
            <person name="Hughes L."/>
            <person name="Hurhula B."/>
            <person name="Husby M.E."/>
            <person name="Kamat A."/>
            <person name="Kanga B."/>
            <person name="Kashin S."/>
            <person name="Khazanovich D."/>
            <person name="Kisner P."/>
            <person name="Lance K."/>
            <person name="Lara M."/>
            <person name="Lee W."/>
            <person name="Lennon N."/>
            <person name="Letendre F."/>
            <person name="LeVine R."/>
            <person name="Lipovsky A."/>
            <person name="Liu X."/>
            <person name="Liu J."/>
            <person name="Liu S."/>
            <person name="Lokyitsang T."/>
            <person name="Lokyitsang Y."/>
            <person name="Lubonja R."/>
            <person name="Lui A."/>
            <person name="MacDonald P."/>
            <person name="Magnisalis V."/>
            <person name="Maru K."/>
            <person name="Matthews C."/>
            <person name="McCusker W."/>
            <person name="McDonough S."/>
            <person name="Mehta T."/>
            <person name="Meldrim J."/>
            <person name="Meneus L."/>
            <person name="Mihai O."/>
            <person name="Mihalev A."/>
            <person name="Mihova T."/>
            <person name="Mittelman R."/>
            <person name="Mlenga V."/>
            <person name="Montmayeur A."/>
            <person name="Mulrain L."/>
            <person name="Navidi A."/>
            <person name="Naylor J."/>
            <person name="Negash T."/>
            <person name="Nguyen T."/>
            <person name="Nguyen N."/>
            <person name="Nicol R."/>
            <person name="Norbu C."/>
            <person name="Norbu N."/>
            <person name="Novod N."/>
            <person name="O'Neill B."/>
            <person name="Osman S."/>
            <person name="Markiewicz E."/>
            <person name="Oyono O.L."/>
            <person name="Patti C."/>
            <person name="Phunkhang P."/>
            <person name="Pierre F."/>
            <person name="Priest M."/>
            <person name="Raghuraman S."/>
            <person name="Rege F."/>
            <person name="Reyes R."/>
            <person name="Rise C."/>
            <person name="Rogov P."/>
            <person name="Ross K."/>
            <person name="Ryan E."/>
            <person name="Settipalli S."/>
            <person name="Shea T."/>
            <person name="Sherpa N."/>
            <person name="Shi L."/>
            <person name="Shih D."/>
            <person name="Sparrow T."/>
            <person name="Spaulding J."/>
            <person name="Stalker J."/>
            <person name="Stange-Thomann N."/>
            <person name="Stavropoulos S."/>
            <person name="Stone C."/>
            <person name="Strader C."/>
            <person name="Tesfaye S."/>
            <person name="Thomson T."/>
            <person name="Thoulutsang Y."/>
            <person name="Thoulutsang D."/>
            <person name="Topham K."/>
            <person name="Topping I."/>
            <person name="Tsamla T."/>
            <person name="Vassiliev H."/>
            <person name="Vo A."/>
            <person name="Wangchuk T."/>
            <person name="Wangdi T."/>
            <person name="Weiand M."/>
            <person name="Wilkinson J."/>
            <person name="Wilson A."/>
            <person name="Yadav S."/>
            <person name="Young G."/>
            <person name="Yu Q."/>
            <person name="Zembek L."/>
            <person name="Zhong D."/>
            <person name="Zimmer A."/>
            <person name="Zwirko Z."/>
            <person name="Jaffe D.B."/>
            <person name="Alvarez P."/>
            <person name="Brockman W."/>
            <person name="Butler J."/>
            <person name="Chin C."/>
            <person name="Gnerre S."/>
            <person name="Grabherr M."/>
            <person name="Kleber M."/>
            <person name="Mauceli E."/>
            <person name="MacCallum I."/>
        </authorList>
    </citation>
    <scope>NUCLEOTIDE SEQUENCE [LARGE SCALE GENOMIC DNA]</scope>
    <source>
        <strain evidence="8">white501</strain>
    </source>
</reference>
<feature type="compositionally biased region" description="Low complexity" evidence="5">
    <location>
        <begin position="355"/>
        <end position="370"/>
    </location>
</feature>
<accession>B4QFD9</accession>
<gene>
    <name evidence="7" type="primary">Dsim\GD11029</name>
    <name evidence="7" type="ORF">Dsim_GD11029</name>
</gene>
<feature type="compositionally biased region" description="Low complexity" evidence="5">
    <location>
        <begin position="90"/>
        <end position="124"/>
    </location>
</feature>
<feature type="compositionally biased region" description="Polar residues" evidence="5">
    <location>
        <begin position="330"/>
        <end position="347"/>
    </location>
</feature>
<keyword evidence="4" id="KW-0964">Secreted</keyword>
<evidence type="ECO:0000256" key="4">
    <source>
        <dbReference type="ARBA" id="ARBA00022525"/>
    </source>
</evidence>
<proteinExistence type="inferred from homology"/>
<dbReference type="EMBL" id="CM000362">
    <property type="protein sequence ID" value="EDX07049.1"/>
    <property type="molecule type" value="Genomic_DNA"/>
</dbReference>
<feature type="compositionally biased region" description="Polar residues" evidence="5">
    <location>
        <begin position="384"/>
        <end position="399"/>
    </location>
</feature>
<dbReference type="GO" id="GO:0005879">
    <property type="term" value="C:axonemal microtubule"/>
    <property type="evidence" value="ECO:0007669"/>
    <property type="project" value="TreeGrafter"/>
</dbReference>
<dbReference type="Gene3D" id="2.60.40.770">
    <property type="match status" value="1"/>
</dbReference>
<dbReference type="PANTHER" id="PTHR31516">
    <property type="entry name" value="STABILIZER OF AXONEMAL MICROTUBULES 2"/>
    <property type="match status" value="1"/>
</dbReference>
<dbReference type="SUPFAM" id="SSF81296">
    <property type="entry name" value="E set domains"/>
    <property type="match status" value="1"/>
</dbReference>
<feature type="domain" description="MD-2-related lipid-recognition" evidence="6">
    <location>
        <begin position="643"/>
        <end position="770"/>
    </location>
</feature>
<dbReference type="InterPro" id="IPR003172">
    <property type="entry name" value="ML_dom"/>
</dbReference>
<dbReference type="GO" id="GO:0005576">
    <property type="term" value="C:extracellular region"/>
    <property type="evidence" value="ECO:0007669"/>
    <property type="project" value="UniProtKB-SubCell"/>
</dbReference>
<comment type="similarity">
    <text evidence="2">Belongs to the NPC2 family.</text>
</comment>
<dbReference type="GO" id="GO:0036126">
    <property type="term" value="C:sperm flagellum"/>
    <property type="evidence" value="ECO:0007669"/>
    <property type="project" value="TreeGrafter"/>
</dbReference>
<dbReference type="GO" id="GO:0036064">
    <property type="term" value="C:ciliary basal body"/>
    <property type="evidence" value="ECO:0007669"/>
    <property type="project" value="TreeGrafter"/>
</dbReference>
<feature type="compositionally biased region" description="Low complexity" evidence="5">
    <location>
        <begin position="306"/>
        <end position="320"/>
    </location>
</feature>
<dbReference type="SMART" id="SM00737">
    <property type="entry name" value="ML"/>
    <property type="match status" value="1"/>
</dbReference>
<feature type="compositionally biased region" description="Basic residues" evidence="5">
    <location>
        <begin position="1"/>
        <end position="10"/>
    </location>
</feature>
<dbReference type="HOGENOM" id="CLU_354616_0_0_1"/>
<organism evidence="7 8">
    <name type="scientific">Drosophila simulans</name>
    <name type="common">Fruit fly</name>
    <dbReference type="NCBI Taxonomy" id="7240"/>
    <lineage>
        <taxon>Eukaryota</taxon>
        <taxon>Metazoa</taxon>
        <taxon>Ecdysozoa</taxon>
        <taxon>Arthropoda</taxon>
        <taxon>Hexapoda</taxon>
        <taxon>Insecta</taxon>
        <taxon>Pterygota</taxon>
        <taxon>Neoptera</taxon>
        <taxon>Endopterygota</taxon>
        <taxon>Diptera</taxon>
        <taxon>Brachycera</taxon>
        <taxon>Muscomorpha</taxon>
        <taxon>Ephydroidea</taxon>
        <taxon>Drosophilidae</taxon>
        <taxon>Drosophila</taxon>
        <taxon>Sophophora</taxon>
    </lineage>
</organism>
<sequence>MVSKSNKKKQVSQQQQSSTSPPPPPPATSTTTSTSSAEATKLTKKLGPDAFATLTTSNSSSSMQHESVTYVGDPVGPSTSGASLPAAGVRSYSSRSQSKSKASQSHSSYTEQSQSQLQSEQYSSKISRDYANQKIISSIDLLESEKKEPVFSVPIDVVEITTPTLSVSASGGSVSKMFTSSSMSSSQQQQQASSSSSYFEATTSSSRSANETLIASERADTATGMTSSGPRKQVGFDTNTKTVTNATTSNSSNINSSSTSTNININTSGSRSSNVSESQSVPKLPMSGTADAPASVTSQGYPEPVAVSSGATTTKATSSTRRNDKLDVASASTAVDRATSSSSMVDQRSTKEVSESSVLKSSTSSKQSKSSSKKEVYDVKTKTWTEYSDGSSQGPSKTRPTFERYVSKESDGTSKVTYKKKIYDRRNNRWRVVDERTVDSTADTGYPEIVDDVINTTRTTYTTKVYDTKLGKWTVVDEKSFTDTKAFVPNDIAREIEKDNTDVANITTTTEVTKIFDASINDWRVLDEKVHTDVIEKIVEAPKKTIYVDEFVEIEKNTSISENNENITLNLKETSKHKNITENIYDEIDYVRTDKQRLNDSRTRGVAKNKSTTHSERCICEICTCGRHHCSSSTTKSTENTVIQTEGKNKPFPLDVKIKDCEEPPCVVYKGTIAVMEVHFLGNNNNIKSITATTTAKVLGMNLPYVLPDEVSDVCRNLLYGAICPIDKDEDVTYQFNFYVEPSFPEITADVTVTLNDAQNEAITCFVVSCKIRKGATAAQMDRYLLDWTNPL</sequence>
<name>B4QFD9_DROSI</name>
<evidence type="ECO:0000256" key="3">
    <source>
        <dbReference type="ARBA" id="ARBA00008738"/>
    </source>
</evidence>
<dbReference type="InterPro" id="IPR014756">
    <property type="entry name" value="Ig_E-set"/>
</dbReference>
<dbReference type="Pfam" id="PF02221">
    <property type="entry name" value="E1_DerP2_DerF2"/>
    <property type="match status" value="1"/>
</dbReference>
<evidence type="ECO:0000256" key="2">
    <source>
        <dbReference type="ARBA" id="ARBA00006370"/>
    </source>
</evidence>
<comment type="similarity">
    <text evidence="3">Belongs to the FAM154 family.</text>
</comment>
<dbReference type="PANTHER" id="PTHR31516:SF16">
    <property type="entry name" value="TITIN"/>
    <property type="match status" value="1"/>
</dbReference>
<dbReference type="GO" id="GO:0005814">
    <property type="term" value="C:centriole"/>
    <property type="evidence" value="ECO:0007669"/>
    <property type="project" value="TreeGrafter"/>
</dbReference>
<feature type="compositionally biased region" description="Basic and acidic residues" evidence="5">
    <location>
        <begin position="372"/>
        <end position="383"/>
    </location>
</feature>
<feature type="region of interest" description="Disordered" evidence="5">
    <location>
        <begin position="177"/>
        <end position="408"/>
    </location>
</feature>
<dbReference type="AlphaFoldDB" id="B4QFD9"/>
<protein>
    <submittedName>
        <fullName evidence="7">GD11029</fullName>
    </submittedName>
</protein>
<dbReference type="Proteomes" id="UP000000304">
    <property type="component" value="Chromosome 2R"/>
</dbReference>
<feature type="compositionally biased region" description="Low complexity" evidence="5">
    <location>
        <begin position="28"/>
        <end position="40"/>
    </location>
</feature>
<dbReference type="FunFam" id="2.60.40.770:FF:000001">
    <property type="entry name" value="NPC intracellular cholesterol transporter 2"/>
    <property type="match status" value="1"/>
</dbReference>
<dbReference type="GO" id="GO:0008017">
    <property type="term" value="F:microtubule binding"/>
    <property type="evidence" value="ECO:0007669"/>
    <property type="project" value="InterPro"/>
</dbReference>
<feature type="region of interest" description="Disordered" evidence="5">
    <location>
        <begin position="1"/>
        <end position="124"/>
    </location>
</feature>
<feature type="compositionally biased region" description="Polar residues" evidence="5">
    <location>
        <begin position="53"/>
        <end position="67"/>
    </location>
</feature>
<feature type="compositionally biased region" description="Low complexity" evidence="5">
    <location>
        <begin position="177"/>
        <end position="208"/>
    </location>
</feature>
<evidence type="ECO:0000256" key="5">
    <source>
        <dbReference type="SAM" id="MobiDB-lite"/>
    </source>
</evidence>
<dbReference type="Bgee" id="FBgn0182789">
    <property type="expression patterns" value="Expressed in adult organism and 3 other cell types or tissues"/>
</dbReference>
<evidence type="ECO:0000313" key="7">
    <source>
        <dbReference type="EMBL" id="EDX07049.1"/>
    </source>
</evidence>
<keyword evidence="8" id="KW-1185">Reference proteome</keyword>
<comment type="subcellular location">
    <subcellularLocation>
        <location evidence="1">Secreted</location>
    </subcellularLocation>
</comment>
<dbReference type="InterPro" id="IPR033336">
    <property type="entry name" value="SAXO1/2"/>
</dbReference>
<evidence type="ECO:0000259" key="6">
    <source>
        <dbReference type="SMART" id="SM00737"/>
    </source>
</evidence>
<dbReference type="PhylomeDB" id="B4QFD9"/>
<dbReference type="OrthoDB" id="6489092at2759"/>